<dbReference type="RefSeq" id="WP_184534822.1">
    <property type="nucleotide sequence ID" value="NZ_JACHJW010000001.1"/>
</dbReference>
<keyword evidence="5" id="KW-1185">Reference proteome</keyword>
<evidence type="ECO:0000259" key="3">
    <source>
        <dbReference type="Pfam" id="PF13785"/>
    </source>
</evidence>
<keyword evidence="2" id="KW-0472">Membrane</keyword>
<proteinExistence type="predicted"/>
<evidence type="ECO:0000256" key="1">
    <source>
        <dbReference type="SAM" id="MobiDB-lite"/>
    </source>
</evidence>
<reference evidence="4 5" key="1">
    <citation type="submission" date="2020-08" db="EMBL/GenBank/DDBJ databases">
        <title>Sequencing the genomes of 1000 actinobacteria strains.</title>
        <authorList>
            <person name="Klenk H.-P."/>
        </authorList>
    </citation>
    <scope>NUCLEOTIDE SEQUENCE [LARGE SCALE GENOMIC DNA]</scope>
    <source>
        <strain evidence="4 5">DSM 45886</strain>
    </source>
</reference>
<protein>
    <recommendedName>
        <fullName evidence="3">DUF4178 domain-containing protein</fullName>
    </recommendedName>
</protein>
<keyword evidence="2" id="KW-1133">Transmembrane helix</keyword>
<feature type="compositionally biased region" description="Basic and acidic residues" evidence="1">
    <location>
        <begin position="48"/>
        <end position="65"/>
    </location>
</feature>
<evidence type="ECO:0000313" key="4">
    <source>
        <dbReference type="EMBL" id="MBB4958785.1"/>
    </source>
</evidence>
<feature type="domain" description="DUF4178" evidence="3">
    <location>
        <begin position="68"/>
        <end position="201"/>
    </location>
</feature>
<organism evidence="4 5">
    <name type="scientific">Micromonospora polyrhachis</name>
    <dbReference type="NCBI Taxonomy" id="1282883"/>
    <lineage>
        <taxon>Bacteria</taxon>
        <taxon>Bacillati</taxon>
        <taxon>Actinomycetota</taxon>
        <taxon>Actinomycetes</taxon>
        <taxon>Micromonosporales</taxon>
        <taxon>Micromonosporaceae</taxon>
        <taxon>Micromonospora</taxon>
    </lineage>
</organism>
<accession>A0A7W7SSB6</accession>
<feature type="region of interest" description="Disordered" evidence="1">
    <location>
        <begin position="36"/>
        <end position="65"/>
    </location>
</feature>
<dbReference type="AlphaFoldDB" id="A0A7W7SSB6"/>
<comment type="caution">
    <text evidence="4">The sequence shown here is derived from an EMBL/GenBank/DDBJ whole genome shotgun (WGS) entry which is preliminary data.</text>
</comment>
<dbReference type="InterPro" id="IPR025235">
    <property type="entry name" value="DUF4178"/>
</dbReference>
<feature type="transmembrane region" description="Helical" evidence="2">
    <location>
        <begin position="6"/>
        <end position="28"/>
    </location>
</feature>
<keyword evidence="2" id="KW-0812">Transmembrane</keyword>
<sequence>MNGTLAYLLVTVSCLVAVAGVVVAVIAVRAARKKAETATKASTPPRTDPFRSADDDADALRGDPRRLQPGDIVEIRHTSYGVRGTLRFTEGDWGWTEHLLDTVSGDKVWLSVEEDPDLELVLWTAEPVATVTPGAPTIDFDGRRFTSKESGRARYTATGTTGLNPTGTVAYHDYAAGPARLSFESYGDSGKWEVARGERLHRAEVQIYPQAGPADKVG</sequence>
<dbReference type="Proteomes" id="UP000578819">
    <property type="component" value="Unassembled WGS sequence"/>
</dbReference>
<name>A0A7W7SSB6_9ACTN</name>
<evidence type="ECO:0000313" key="5">
    <source>
        <dbReference type="Proteomes" id="UP000578819"/>
    </source>
</evidence>
<dbReference type="Pfam" id="PF13785">
    <property type="entry name" value="DUF4178"/>
    <property type="match status" value="1"/>
</dbReference>
<gene>
    <name evidence="4" type="ORF">FHR38_002518</name>
</gene>
<evidence type="ECO:0000256" key="2">
    <source>
        <dbReference type="SAM" id="Phobius"/>
    </source>
</evidence>
<dbReference type="EMBL" id="JACHJW010000001">
    <property type="protein sequence ID" value="MBB4958785.1"/>
    <property type="molecule type" value="Genomic_DNA"/>
</dbReference>